<gene>
    <name evidence="4" type="ORF">QNM18_02395</name>
</gene>
<accession>A0ABT7EF63</accession>
<dbReference type="SUPFAM" id="SSF52172">
    <property type="entry name" value="CheY-like"/>
    <property type="match status" value="1"/>
</dbReference>
<dbReference type="PANTHER" id="PTHR44591">
    <property type="entry name" value="STRESS RESPONSE REGULATOR PROTEIN 1"/>
    <property type="match status" value="1"/>
</dbReference>
<proteinExistence type="predicted"/>
<evidence type="ECO:0000256" key="1">
    <source>
        <dbReference type="ARBA" id="ARBA00022553"/>
    </source>
</evidence>
<feature type="modified residue" description="4-aspartylphosphate" evidence="2">
    <location>
        <position position="52"/>
    </location>
</feature>
<sequence length="119" mass="13552">MKILVVDDTYFMRELICESLQEQGFKELTQASNGEEALNALSNKHYDLIVTDWNMPKINGVELIKKMKLNPALRHTKIIMLTGDTTPEKILEMKELGVNGYISKPFTPELLTDLVIKLS</sequence>
<dbReference type="Gene3D" id="3.40.50.2300">
    <property type="match status" value="1"/>
</dbReference>
<dbReference type="InterPro" id="IPR001789">
    <property type="entry name" value="Sig_transdc_resp-reg_receiver"/>
</dbReference>
<dbReference type="PROSITE" id="PS50110">
    <property type="entry name" value="RESPONSE_REGULATORY"/>
    <property type="match status" value="1"/>
</dbReference>
<dbReference type="Proteomes" id="UP001231915">
    <property type="component" value="Unassembled WGS sequence"/>
</dbReference>
<evidence type="ECO:0000313" key="5">
    <source>
        <dbReference type="Proteomes" id="UP001231915"/>
    </source>
</evidence>
<comment type="caution">
    <text evidence="4">The sequence shown here is derived from an EMBL/GenBank/DDBJ whole genome shotgun (WGS) entry which is preliminary data.</text>
</comment>
<evidence type="ECO:0000259" key="3">
    <source>
        <dbReference type="PROSITE" id="PS50110"/>
    </source>
</evidence>
<keyword evidence="1 2" id="KW-0597">Phosphoprotein</keyword>
<organism evidence="4 5">
    <name type="scientific">Pseudoalteromonas obscura</name>
    <dbReference type="NCBI Taxonomy" id="3048491"/>
    <lineage>
        <taxon>Bacteria</taxon>
        <taxon>Pseudomonadati</taxon>
        <taxon>Pseudomonadota</taxon>
        <taxon>Gammaproteobacteria</taxon>
        <taxon>Alteromonadales</taxon>
        <taxon>Pseudoalteromonadaceae</taxon>
        <taxon>Pseudoalteromonas</taxon>
    </lineage>
</organism>
<dbReference type="EMBL" id="JASJUT010000001">
    <property type="protein sequence ID" value="MDK2593915.1"/>
    <property type="molecule type" value="Genomic_DNA"/>
</dbReference>
<keyword evidence="5" id="KW-1185">Reference proteome</keyword>
<dbReference type="RefSeq" id="WP_284136195.1">
    <property type="nucleotide sequence ID" value="NZ_JASJUT010000001.1"/>
</dbReference>
<protein>
    <submittedName>
        <fullName evidence="4">Response regulator</fullName>
    </submittedName>
</protein>
<dbReference type="Pfam" id="PF00072">
    <property type="entry name" value="Response_reg"/>
    <property type="match status" value="1"/>
</dbReference>
<evidence type="ECO:0000256" key="2">
    <source>
        <dbReference type="PROSITE-ProRule" id="PRU00169"/>
    </source>
</evidence>
<name>A0ABT7EF63_9GAMM</name>
<dbReference type="InterPro" id="IPR011006">
    <property type="entry name" value="CheY-like_superfamily"/>
</dbReference>
<dbReference type="PANTHER" id="PTHR44591:SF3">
    <property type="entry name" value="RESPONSE REGULATORY DOMAIN-CONTAINING PROTEIN"/>
    <property type="match status" value="1"/>
</dbReference>
<reference evidence="4 5" key="1">
    <citation type="submission" date="2023-05" db="EMBL/GenBank/DDBJ databases">
        <title>Pseudoalteromonas ardens sp. nov., Pseudoalteromonas obscura sp. nov., and Pseudoalteromonas umbrosa sp. nov., isolated from the coral Montipora capitata.</title>
        <authorList>
            <person name="Thomas E.M."/>
            <person name="Smith E.M."/>
            <person name="Papke E."/>
            <person name="Shlafstein M.D."/>
            <person name="Oline D.K."/>
            <person name="Videau P."/>
            <person name="Saw J.H."/>
            <person name="Strangman W.K."/>
            <person name="Ushijima B."/>
        </authorList>
    </citation>
    <scope>NUCLEOTIDE SEQUENCE [LARGE SCALE GENOMIC DNA]</scope>
    <source>
        <strain evidence="4 5">P94</strain>
    </source>
</reference>
<feature type="domain" description="Response regulatory" evidence="3">
    <location>
        <begin position="2"/>
        <end position="119"/>
    </location>
</feature>
<dbReference type="SMART" id="SM00448">
    <property type="entry name" value="REC"/>
    <property type="match status" value="1"/>
</dbReference>
<dbReference type="InterPro" id="IPR050595">
    <property type="entry name" value="Bact_response_regulator"/>
</dbReference>
<evidence type="ECO:0000313" key="4">
    <source>
        <dbReference type="EMBL" id="MDK2593915.1"/>
    </source>
</evidence>